<name>A0AAV7GEG5_DENCH</name>
<evidence type="ECO:0000313" key="2">
    <source>
        <dbReference type="Proteomes" id="UP000775213"/>
    </source>
</evidence>
<evidence type="ECO:0000313" key="1">
    <source>
        <dbReference type="EMBL" id="KAH0454207.1"/>
    </source>
</evidence>
<proteinExistence type="predicted"/>
<dbReference type="Proteomes" id="UP000775213">
    <property type="component" value="Unassembled WGS sequence"/>
</dbReference>
<organism evidence="1 2">
    <name type="scientific">Dendrobium chrysotoxum</name>
    <name type="common">Orchid</name>
    <dbReference type="NCBI Taxonomy" id="161865"/>
    <lineage>
        <taxon>Eukaryota</taxon>
        <taxon>Viridiplantae</taxon>
        <taxon>Streptophyta</taxon>
        <taxon>Embryophyta</taxon>
        <taxon>Tracheophyta</taxon>
        <taxon>Spermatophyta</taxon>
        <taxon>Magnoliopsida</taxon>
        <taxon>Liliopsida</taxon>
        <taxon>Asparagales</taxon>
        <taxon>Orchidaceae</taxon>
        <taxon>Epidendroideae</taxon>
        <taxon>Malaxideae</taxon>
        <taxon>Dendrobiinae</taxon>
        <taxon>Dendrobium</taxon>
    </lineage>
</organism>
<accession>A0AAV7GEG5</accession>
<sequence>MGEEREGYGREVESKRGRGAGVGWLAMGKKRVEEVFALVLLKRTRVGFLQKSRRSNGFNAELSKYEDLSGIYTASRRDFGDSTGTRTSFLDPVLCLVEALSTIDCGLETIFPNKELCHLVCRVIKLPEKYEALASGNSVPAGCGTAGTRLVVSKCGEKVASERGERLRKQSPRLAASSFANRTKQRTARNGYTSSCVSAVVIIANLLLDGKHIASQLSQEKSSLIMDYLDGHYMEYSNPQNGSNTGAILMRIACIIDEWYARKNEKIEETADIVDSDAKVRRLLHYCNKYSSLLSSPKVQE</sequence>
<dbReference type="AlphaFoldDB" id="A0AAV7GEG5"/>
<gene>
    <name evidence="1" type="ORF">IEQ34_016131</name>
</gene>
<comment type="caution">
    <text evidence="1">The sequence shown here is derived from an EMBL/GenBank/DDBJ whole genome shotgun (WGS) entry which is preliminary data.</text>
</comment>
<reference evidence="1 2" key="1">
    <citation type="journal article" date="2021" name="Hortic Res">
        <title>Chromosome-scale assembly of the Dendrobium chrysotoxum genome enhances the understanding of orchid evolution.</title>
        <authorList>
            <person name="Zhang Y."/>
            <person name="Zhang G.Q."/>
            <person name="Zhang D."/>
            <person name="Liu X.D."/>
            <person name="Xu X.Y."/>
            <person name="Sun W.H."/>
            <person name="Yu X."/>
            <person name="Zhu X."/>
            <person name="Wang Z.W."/>
            <person name="Zhao X."/>
            <person name="Zhong W.Y."/>
            <person name="Chen H."/>
            <person name="Yin W.L."/>
            <person name="Huang T."/>
            <person name="Niu S.C."/>
            <person name="Liu Z.J."/>
        </authorList>
    </citation>
    <scope>NUCLEOTIDE SEQUENCE [LARGE SCALE GENOMIC DNA]</scope>
    <source>
        <strain evidence="1">Lindl</strain>
    </source>
</reference>
<dbReference type="EMBL" id="JAGFBR010000015">
    <property type="protein sequence ID" value="KAH0454207.1"/>
    <property type="molecule type" value="Genomic_DNA"/>
</dbReference>
<keyword evidence="2" id="KW-1185">Reference proteome</keyword>
<protein>
    <submittedName>
        <fullName evidence="1">Uncharacterized protein</fullName>
    </submittedName>
</protein>